<dbReference type="Proteomes" id="UP000244223">
    <property type="component" value="Unassembled WGS sequence"/>
</dbReference>
<dbReference type="GO" id="GO:0008289">
    <property type="term" value="F:lipid binding"/>
    <property type="evidence" value="ECO:0007669"/>
    <property type="project" value="InterPro"/>
</dbReference>
<feature type="chain" id="PRO_5030515374" description="START domain-containing protein" evidence="1">
    <location>
        <begin position="23"/>
        <end position="234"/>
    </location>
</feature>
<evidence type="ECO:0000259" key="2">
    <source>
        <dbReference type="PROSITE" id="PS50848"/>
    </source>
</evidence>
<keyword evidence="4" id="KW-1185">Reference proteome</keyword>
<evidence type="ECO:0000313" key="4">
    <source>
        <dbReference type="Proteomes" id="UP000244223"/>
    </source>
</evidence>
<dbReference type="SUPFAM" id="SSF55961">
    <property type="entry name" value="Bet v1-like"/>
    <property type="match status" value="1"/>
</dbReference>
<evidence type="ECO:0000313" key="3">
    <source>
        <dbReference type="EMBL" id="PTQ89532.1"/>
    </source>
</evidence>
<dbReference type="EMBL" id="QAON01000006">
    <property type="protein sequence ID" value="PTQ89532.1"/>
    <property type="molecule type" value="Genomic_DNA"/>
</dbReference>
<keyword evidence="1" id="KW-0732">Signal</keyword>
<feature type="domain" description="START" evidence="2">
    <location>
        <begin position="23"/>
        <end position="198"/>
    </location>
</feature>
<dbReference type="InterPro" id="IPR002913">
    <property type="entry name" value="START_lipid-bd_dom"/>
</dbReference>
<sequence length="234" mass="26977">MLKKWGIISVMLLSSLSAGTYAANDDLSELRDTNPDEWQLVKNDARRDIKTYSKREDGKRIRSFKVDMIVDAPLEAVARLHFDYENYPRWYFKARQSRLLKKVSPTELYYYQVFSAPYGLPDRDVILHNVIEPYTPQKGFLRFNITAVPNFMPEQPTLVRILAMNMTVTFTPLGGGKTRLESEGYLDPGGLAPAWATNYVQRNAPYAVMLGVQRMVQSDDYLNSKLPMPFKYKE</sequence>
<accession>A0A2T5IZR7</accession>
<dbReference type="AlphaFoldDB" id="A0A2T5IZR7"/>
<dbReference type="RefSeq" id="WP_107865496.1">
    <property type="nucleotide sequence ID" value="NZ_QAON01000006.1"/>
</dbReference>
<dbReference type="PROSITE" id="PS50848">
    <property type="entry name" value="START"/>
    <property type="match status" value="1"/>
</dbReference>
<name>A0A2T5IZR7_9GAMM</name>
<proteinExistence type="predicted"/>
<feature type="signal peptide" evidence="1">
    <location>
        <begin position="1"/>
        <end position="22"/>
    </location>
</feature>
<protein>
    <recommendedName>
        <fullName evidence="2">START domain-containing protein</fullName>
    </recommendedName>
</protein>
<comment type="caution">
    <text evidence="3">The sequence shown here is derived from an EMBL/GenBank/DDBJ whole genome shotgun (WGS) entry which is preliminary data.</text>
</comment>
<gene>
    <name evidence="3" type="ORF">C8N29_10663</name>
</gene>
<dbReference type="Gene3D" id="3.30.530.20">
    <property type="match status" value="1"/>
</dbReference>
<dbReference type="OrthoDB" id="1845996at2"/>
<dbReference type="InterPro" id="IPR023393">
    <property type="entry name" value="START-like_dom_sf"/>
</dbReference>
<reference evidence="3 4" key="1">
    <citation type="submission" date="2018-04" db="EMBL/GenBank/DDBJ databases">
        <title>Genomic Encyclopedia of Archaeal and Bacterial Type Strains, Phase II (KMG-II): from individual species to whole genera.</title>
        <authorList>
            <person name="Goeker M."/>
        </authorList>
    </citation>
    <scope>NUCLEOTIDE SEQUENCE [LARGE SCALE GENOMIC DNA]</scope>
    <source>
        <strain evidence="3 4">DSM 5822</strain>
    </source>
</reference>
<evidence type="ECO:0000256" key="1">
    <source>
        <dbReference type="SAM" id="SignalP"/>
    </source>
</evidence>
<organism evidence="3 4">
    <name type="scientific">Agitococcus lubricus</name>
    <dbReference type="NCBI Taxonomy" id="1077255"/>
    <lineage>
        <taxon>Bacteria</taxon>
        <taxon>Pseudomonadati</taxon>
        <taxon>Pseudomonadota</taxon>
        <taxon>Gammaproteobacteria</taxon>
        <taxon>Moraxellales</taxon>
        <taxon>Moraxellaceae</taxon>
        <taxon>Agitococcus</taxon>
    </lineage>
</organism>